<dbReference type="RefSeq" id="WP_011521779.1">
    <property type="nucleotide sequence ID" value="NC_008009.1"/>
</dbReference>
<dbReference type="OrthoDB" id="5455132at2"/>
<dbReference type="InterPro" id="IPR058837">
    <property type="entry name" value="MamS_MamX_dom"/>
</dbReference>
<evidence type="ECO:0000259" key="2">
    <source>
        <dbReference type="Pfam" id="PF26390"/>
    </source>
</evidence>
<keyword evidence="1" id="KW-0732">Signal</keyword>
<dbReference type="Pfam" id="PF26390">
    <property type="entry name" value="MamS_MamX"/>
    <property type="match status" value="1"/>
</dbReference>
<organism evidence="3 4">
    <name type="scientific">Koribacter versatilis (strain Ellin345)</name>
    <dbReference type="NCBI Taxonomy" id="204669"/>
    <lineage>
        <taxon>Bacteria</taxon>
        <taxon>Pseudomonadati</taxon>
        <taxon>Acidobacteriota</taxon>
        <taxon>Terriglobia</taxon>
        <taxon>Terriglobales</taxon>
        <taxon>Candidatus Korobacteraceae</taxon>
        <taxon>Candidatus Korobacter</taxon>
    </lineage>
</organism>
<dbReference type="KEGG" id="aba:Acid345_0974"/>
<proteinExistence type="predicted"/>
<evidence type="ECO:0000256" key="1">
    <source>
        <dbReference type="SAM" id="SignalP"/>
    </source>
</evidence>
<feature type="domain" description="Magnetosome protein MamS/MamX" evidence="2">
    <location>
        <begin position="39"/>
        <end position="117"/>
    </location>
</feature>
<evidence type="ECO:0000313" key="3">
    <source>
        <dbReference type="EMBL" id="ABF39977.1"/>
    </source>
</evidence>
<sequence length="139" mass="14881">MKSKQLFATLLLLAGCMTLMTSFALAQSNGPKYDPSTEVTLKGTVQEIKMVPGPYEGVHVMLKTSTDTILVHLAPQGFLKMLDFDVKVGDSVEVTGCKITGEMGPEILSKDVKAGNNEITLRDKKGAPAWAGMKFSSGT</sequence>
<dbReference type="AlphaFoldDB" id="Q1IT23"/>
<name>Q1IT23_KORVE</name>
<dbReference type="EnsemblBacteria" id="ABF39977">
    <property type="protein sequence ID" value="ABF39977"/>
    <property type="gene ID" value="Acid345_0974"/>
</dbReference>
<dbReference type="EMBL" id="CP000360">
    <property type="protein sequence ID" value="ABF39977.1"/>
    <property type="molecule type" value="Genomic_DNA"/>
</dbReference>
<accession>Q1IT23</accession>
<dbReference type="Proteomes" id="UP000002432">
    <property type="component" value="Chromosome"/>
</dbReference>
<gene>
    <name evidence="3" type="ordered locus">Acid345_0974</name>
</gene>
<dbReference type="PROSITE" id="PS51257">
    <property type="entry name" value="PROKAR_LIPOPROTEIN"/>
    <property type="match status" value="1"/>
</dbReference>
<protein>
    <recommendedName>
        <fullName evidence="2">Magnetosome protein MamS/MamX domain-containing protein</fullName>
    </recommendedName>
</protein>
<evidence type="ECO:0000313" key="4">
    <source>
        <dbReference type="Proteomes" id="UP000002432"/>
    </source>
</evidence>
<dbReference type="eggNOG" id="ENOG5030MKE">
    <property type="taxonomic scope" value="Bacteria"/>
</dbReference>
<dbReference type="HOGENOM" id="CLU_139656_0_0_0"/>
<keyword evidence="4" id="KW-1185">Reference proteome</keyword>
<reference evidence="3 4" key="1">
    <citation type="journal article" date="2009" name="Appl. Environ. Microbiol.">
        <title>Three genomes from the phylum Acidobacteria provide insight into the lifestyles of these microorganisms in soils.</title>
        <authorList>
            <person name="Ward N.L."/>
            <person name="Challacombe J.F."/>
            <person name="Janssen P.H."/>
            <person name="Henrissat B."/>
            <person name="Coutinho P.M."/>
            <person name="Wu M."/>
            <person name="Xie G."/>
            <person name="Haft D.H."/>
            <person name="Sait M."/>
            <person name="Badger J."/>
            <person name="Barabote R.D."/>
            <person name="Bradley B."/>
            <person name="Brettin T.S."/>
            <person name="Brinkac L.M."/>
            <person name="Bruce D."/>
            <person name="Creasy T."/>
            <person name="Daugherty S.C."/>
            <person name="Davidsen T.M."/>
            <person name="DeBoy R.T."/>
            <person name="Detter J.C."/>
            <person name="Dodson R.J."/>
            <person name="Durkin A.S."/>
            <person name="Ganapathy A."/>
            <person name="Gwinn-Giglio M."/>
            <person name="Han C.S."/>
            <person name="Khouri H."/>
            <person name="Kiss H."/>
            <person name="Kothari S.P."/>
            <person name="Madupu R."/>
            <person name="Nelson K.E."/>
            <person name="Nelson W.C."/>
            <person name="Paulsen I."/>
            <person name="Penn K."/>
            <person name="Ren Q."/>
            <person name="Rosovitz M.J."/>
            <person name="Selengut J.D."/>
            <person name="Shrivastava S."/>
            <person name="Sullivan S.A."/>
            <person name="Tapia R."/>
            <person name="Thompson L.S."/>
            <person name="Watkins K.L."/>
            <person name="Yang Q."/>
            <person name="Yu C."/>
            <person name="Zafar N."/>
            <person name="Zhou L."/>
            <person name="Kuske C.R."/>
        </authorList>
    </citation>
    <scope>NUCLEOTIDE SEQUENCE [LARGE SCALE GENOMIC DNA]</scope>
    <source>
        <strain evidence="3 4">Ellin345</strain>
    </source>
</reference>
<feature type="signal peptide" evidence="1">
    <location>
        <begin position="1"/>
        <end position="26"/>
    </location>
</feature>
<feature type="chain" id="PRO_5004191579" description="Magnetosome protein MamS/MamX domain-containing protein" evidence="1">
    <location>
        <begin position="27"/>
        <end position="139"/>
    </location>
</feature>